<evidence type="ECO:0000313" key="3">
    <source>
        <dbReference type="EMBL" id="KAJ7341728.1"/>
    </source>
</evidence>
<accession>A0A9Q1B642</accession>
<organism evidence="3 4">
    <name type="scientific">Phrynocephalus forsythii</name>
    <dbReference type="NCBI Taxonomy" id="171643"/>
    <lineage>
        <taxon>Eukaryota</taxon>
        <taxon>Metazoa</taxon>
        <taxon>Chordata</taxon>
        <taxon>Craniata</taxon>
        <taxon>Vertebrata</taxon>
        <taxon>Euteleostomi</taxon>
        <taxon>Lepidosauria</taxon>
        <taxon>Squamata</taxon>
        <taxon>Bifurcata</taxon>
        <taxon>Unidentata</taxon>
        <taxon>Episquamata</taxon>
        <taxon>Toxicofera</taxon>
        <taxon>Iguania</taxon>
        <taxon>Acrodonta</taxon>
        <taxon>Agamidae</taxon>
        <taxon>Agaminae</taxon>
        <taxon>Phrynocephalus</taxon>
    </lineage>
</organism>
<dbReference type="InterPro" id="IPR000727">
    <property type="entry name" value="T_SNARE_dom"/>
</dbReference>
<dbReference type="OrthoDB" id="10009801at2759"/>
<keyword evidence="4" id="KW-1185">Reference proteome</keyword>
<reference evidence="3" key="1">
    <citation type="journal article" date="2023" name="DNA Res.">
        <title>Chromosome-level genome assembly of Phrynocephalus forsythii using third-generation DNA sequencing and Hi-C analysis.</title>
        <authorList>
            <person name="Qi Y."/>
            <person name="Zhao W."/>
            <person name="Zhao Y."/>
            <person name="Niu C."/>
            <person name="Cao S."/>
            <person name="Zhang Y."/>
        </authorList>
    </citation>
    <scope>NUCLEOTIDE SEQUENCE</scope>
    <source>
        <tissue evidence="3">Muscle</tissue>
    </source>
</reference>
<dbReference type="SUPFAM" id="SSF58038">
    <property type="entry name" value="SNARE fusion complex"/>
    <property type="match status" value="1"/>
</dbReference>
<dbReference type="PROSITE" id="PS50192">
    <property type="entry name" value="T_SNARE"/>
    <property type="match status" value="1"/>
</dbReference>
<name>A0A9Q1B642_9SAUR</name>
<feature type="domain" description="T-SNARE coiled-coil homology" evidence="2">
    <location>
        <begin position="1"/>
        <end position="63"/>
    </location>
</feature>
<dbReference type="Proteomes" id="UP001142489">
    <property type="component" value="Unassembled WGS sequence"/>
</dbReference>
<comment type="caution">
    <text evidence="3">The sequence shown here is derived from an EMBL/GenBank/DDBJ whole genome shotgun (WGS) entry which is preliminary data.</text>
</comment>
<evidence type="ECO:0000313" key="4">
    <source>
        <dbReference type="Proteomes" id="UP001142489"/>
    </source>
</evidence>
<dbReference type="Gene3D" id="1.20.5.110">
    <property type="match status" value="1"/>
</dbReference>
<proteinExistence type="predicted"/>
<dbReference type="EMBL" id="JAPFRF010000002">
    <property type="protein sequence ID" value="KAJ7341728.1"/>
    <property type="molecule type" value="Genomic_DNA"/>
</dbReference>
<dbReference type="AlphaFoldDB" id="A0A9Q1B642"/>
<keyword evidence="1" id="KW-0175">Coiled coil</keyword>
<evidence type="ECO:0000259" key="2">
    <source>
        <dbReference type="PROSITE" id="PS50192"/>
    </source>
</evidence>
<gene>
    <name evidence="3" type="ORF">JRQ81_006564</name>
</gene>
<sequence length="80" mass="9295">MQLQLVSETEAKELKQILRRLKSLVLETETELERQDEVLGIITSSADWATMNIHKQTQRMKKITTVWVQVANAHYKPLGF</sequence>
<protein>
    <recommendedName>
        <fullName evidence="2">t-SNARE coiled-coil homology domain-containing protein</fullName>
    </recommendedName>
</protein>
<evidence type="ECO:0000256" key="1">
    <source>
        <dbReference type="ARBA" id="ARBA00023054"/>
    </source>
</evidence>